<comment type="caution">
    <text evidence="2">The sequence shown here is derived from an EMBL/GenBank/DDBJ whole genome shotgun (WGS) entry which is preliminary data.</text>
</comment>
<accession>A0A366FB83</accession>
<sequence>MPRTITTVGAVALGLLVGCVAADAQTLHRHARHPAAAGHEIVVHARESYLTAGPTAPVGTYNGYALDTISSTASFQPFIDHTTVGVRGLERLPNNLTLPGCCAP</sequence>
<dbReference type="Proteomes" id="UP000253529">
    <property type="component" value="Unassembled WGS sequence"/>
</dbReference>
<reference evidence="2 3" key="1">
    <citation type="submission" date="2018-06" db="EMBL/GenBank/DDBJ databases">
        <title>Genomic Encyclopedia of Type Strains, Phase IV (KMG-IV): sequencing the most valuable type-strain genomes for metagenomic binning, comparative biology and taxonomic classification.</title>
        <authorList>
            <person name="Goeker M."/>
        </authorList>
    </citation>
    <scope>NUCLEOTIDE SEQUENCE [LARGE SCALE GENOMIC DNA]</scope>
    <source>
        <strain evidence="2 3">DSM 24875</strain>
    </source>
</reference>
<dbReference type="EMBL" id="QNRK01000015">
    <property type="protein sequence ID" value="RBP11923.1"/>
    <property type="molecule type" value="Genomic_DNA"/>
</dbReference>
<evidence type="ECO:0000313" key="2">
    <source>
        <dbReference type="EMBL" id="RBP11923.1"/>
    </source>
</evidence>
<keyword evidence="1" id="KW-0732">Signal</keyword>
<name>A0A366FB83_9HYPH</name>
<dbReference type="RefSeq" id="WP_147262771.1">
    <property type="nucleotide sequence ID" value="NZ_QNRK01000015.1"/>
</dbReference>
<feature type="signal peptide" evidence="1">
    <location>
        <begin position="1"/>
        <end position="24"/>
    </location>
</feature>
<gene>
    <name evidence="2" type="ORF">DFR50_11530</name>
</gene>
<protein>
    <submittedName>
        <fullName evidence="2">Uncharacterized protein</fullName>
    </submittedName>
</protein>
<evidence type="ECO:0000256" key="1">
    <source>
        <dbReference type="SAM" id="SignalP"/>
    </source>
</evidence>
<feature type="chain" id="PRO_5017024751" evidence="1">
    <location>
        <begin position="25"/>
        <end position="104"/>
    </location>
</feature>
<evidence type="ECO:0000313" key="3">
    <source>
        <dbReference type="Proteomes" id="UP000253529"/>
    </source>
</evidence>
<organism evidence="2 3">
    <name type="scientific">Roseiarcus fermentans</name>
    <dbReference type="NCBI Taxonomy" id="1473586"/>
    <lineage>
        <taxon>Bacteria</taxon>
        <taxon>Pseudomonadati</taxon>
        <taxon>Pseudomonadota</taxon>
        <taxon>Alphaproteobacteria</taxon>
        <taxon>Hyphomicrobiales</taxon>
        <taxon>Roseiarcaceae</taxon>
        <taxon>Roseiarcus</taxon>
    </lineage>
</organism>
<proteinExistence type="predicted"/>
<keyword evidence="3" id="KW-1185">Reference proteome</keyword>
<dbReference type="PROSITE" id="PS51257">
    <property type="entry name" value="PROKAR_LIPOPROTEIN"/>
    <property type="match status" value="1"/>
</dbReference>
<dbReference type="AlphaFoldDB" id="A0A366FB83"/>